<evidence type="ECO:0000256" key="2">
    <source>
        <dbReference type="ARBA" id="ARBA00022490"/>
    </source>
</evidence>
<accession>A0ABV6P8M9</accession>
<reference evidence="16 17" key="1">
    <citation type="submission" date="2024-09" db="EMBL/GenBank/DDBJ databases">
        <authorList>
            <person name="Sun Q."/>
            <person name="Mori K."/>
        </authorList>
    </citation>
    <scope>NUCLEOTIDE SEQUENCE [LARGE SCALE GENOMIC DNA]</scope>
    <source>
        <strain evidence="16 17">NCAIM B.02604</strain>
    </source>
</reference>
<feature type="binding site" evidence="13">
    <location>
        <begin position="106"/>
        <end position="109"/>
    </location>
    <ligand>
        <name>NAD(+)</name>
        <dbReference type="ChEBI" id="CHEBI:57540"/>
    </ligand>
</feature>
<dbReference type="Gene3D" id="3.40.50.720">
    <property type="entry name" value="NAD(P)-binding Rossmann-like Domain"/>
    <property type="match status" value="1"/>
</dbReference>
<evidence type="ECO:0000256" key="1">
    <source>
        <dbReference type="ARBA" id="ARBA00006642"/>
    </source>
</evidence>
<keyword evidence="8 13" id="KW-0457">Lysine biosynthesis</keyword>
<dbReference type="GO" id="GO:0008839">
    <property type="term" value="F:4-hydroxy-tetrahydrodipicolinate reductase"/>
    <property type="evidence" value="ECO:0007669"/>
    <property type="project" value="UniProtKB-EC"/>
</dbReference>
<dbReference type="InterPro" id="IPR023940">
    <property type="entry name" value="DHDPR_bac"/>
</dbReference>
<comment type="caution">
    <text evidence="13">Lacks conserved residue(s) required for the propagation of feature annotation.</text>
</comment>
<dbReference type="RefSeq" id="WP_377458164.1">
    <property type="nucleotide sequence ID" value="NZ_JBHLUB010000004.1"/>
</dbReference>
<evidence type="ECO:0000256" key="7">
    <source>
        <dbReference type="ARBA" id="ARBA00023027"/>
    </source>
</evidence>
<keyword evidence="5 13" id="KW-0220">Diaminopimelate biosynthesis</keyword>
<keyword evidence="6 13" id="KW-0560">Oxidoreductase</keyword>
<evidence type="ECO:0000256" key="6">
    <source>
        <dbReference type="ARBA" id="ARBA00023002"/>
    </source>
</evidence>
<evidence type="ECO:0000259" key="15">
    <source>
        <dbReference type="Pfam" id="PF05173"/>
    </source>
</evidence>
<comment type="subcellular location">
    <subcellularLocation>
        <location evidence="13">Cytoplasm</location>
    </subcellularLocation>
</comment>
<organism evidence="16 17">
    <name type="scientific">Micrococcoides hystricis</name>
    <dbReference type="NCBI Taxonomy" id="1572761"/>
    <lineage>
        <taxon>Bacteria</taxon>
        <taxon>Bacillati</taxon>
        <taxon>Actinomycetota</taxon>
        <taxon>Actinomycetes</taxon>
        <taxon>Micrococcales</taxon>
        <taxon>Micrococcaceae</taxon>
        <taxon>Micrococcoides</taxon>
    </lineage>
</organism>
<dbReference type="CDD" id="cd02274">
    <property type="entry name" value="DHDPR_N"/>
    <property type="match status" value="1"/>
</dbReference>
<feature type="binding site" evidence="13">
    <location>
        <begin position="11"/>
        <end position="16"/>
    </location>
    <ligand>
        <name>NAD(+)</name>
        <dbReference type="ChEBI" id="CHEBI:57540"/>
    </ligand>
</feature>
<dbReference type="EC" id="1.17.1.8" evidence="10 13"/>
<comment type="catalytic activity">
    <reaction evidence="11 13">
        <text>(S)-2,3,4,5-tetrahydrodipicolinate + NADP(+) + H2O = (2S,4S)-4-hydroxy-2,3,4,5-tetrahydrodipicolinate + NADPH + H(+)</text>
        <dbReference type="Rhea" id="RHEA:35331"/>
        <dbReference type="ChEBI" id="CHEBI:15377"/>
        <dbReference type="ChEBI" id="CHEBI:15378"/>
        <dbReference type="ChEBI" id="CHEBI:16845"/>
        <dbReference type="ChEBI" id="CHEBI:57783"/>
        <dbReference type="ChEBI" id="CHEBI:58349"/>
        <dbReference type="ChEBI" id="CHEBI:67139"/>
        <dbReference type="EC" id="1.17.1.8"/>
    </reaction>
</comment>
<keyword evidence="7 13" id="KW-0520">NAD</keyword>
<evidence type="ECO:0000313" key="16">
    <source>
        <dbReference type="EMBL" id="MFC0581476.1"/>
    </source>
</evidence>
<comment type="caution">
    <text evidence="13">Was originally thought to be a dihydrodipicolinate reductase (DHDPR), catalyzing the conversion of dihydrodipicolinate to tetrahydrodipicolinate. However, it was shown in E.coli that the substrate of the enzymatic reaction is not dihydrodipicolinate (DHDP) but in fact (2S,4S)-4-hydroxy-2,3,4,5-tetrahydrodipicolinic acid (HTPA), the product released by the DapA-catalyzed reaction.</text>
</comment>
<comment type="caution">
    <text evidence="16">The sequence shown here is derived from an EMBL/GenBank/DDBJ whole genome shotgun (WGS) entry which is preliminary data.</text>
</comment>
<keyword evidence="3 13" id="KW-0028">Amino-acid biosynthesis</keyword>
<evidence type="ECO:0000256" key="8">
    <source>
        <dbReference type="ARBA" id="ARBA00023154"/>
    </source>
</evidence>
<dbReference type="HAMAP" id="MF_00102">
    <property type="entry name" value="DapB"/>
    <property type="match status" value="1"/>
</dbReference>
<sequence length="250" mass="26245">MTSTINVAVLGARGRLGSAAVKAIEAADDMAVVATLGRGDDLSLIESSGATHVLDLTVPDQSEANVRHAVAAGKHTVVGTTGWDEQKRQRLQDLLKDQPEVGVMIAPNFAIGSVLASRFAAAAAQYFESVEIIELHHPNKVDAPSGTAIRTAEMISQARVEAGTPAAPDATETALDGARGADVESIPVHSVRLRGLTAHQEVLFGGAGETLTLRHDSFGHDSFMHGILLALRTVADRPGLAYGLDEYLDL</sequence>
<dbReference type="EMBL" id="JBHLUB010000004">
    <property type="protein sequence ID" value="MFC0581476.1"/>
    <property type="molecule type" value="Genomic_DNA"/>
</dbReference>
<dbReference type="PIRSF" id="PIRSF000161">
    <property type="entry name" value="DHPR"/>
    <property type="match status" value="1"/>
</dbReference>
<comment type="function">
    <text evidence="13">Catalyzes the conversion of 4-hydroxy-tetrahydrodipicolinate (HTPA) to tetrahydrodipicolinate.</text>
</comment>
<evidence type="ECO:0000259" key="14">
    <source>
        <dbReference type="Pfam" id="PF01113"/>
    </source>
</evidence>
<dbReference type="Proteomes" id="UP001589862">
    <property type="component" value="Unassembled WGS sequence"/>
</dbReference>
<dbReference type="InterPro" id="IPR036291">
    <property type="entry name" value="NAD(P)-bd_dom_sf"/>
</dbReference>
<dbReference type="Pfam" id="PF01113">
    <property type="entry name" value="DapB_N"/>
    <property type="match status" value="1"/>
</dbReference>
<feature type="binding site" evidence="13">
    <location>
        <begin position="146"/>
        <end position="147"/>
    </location>
    <ligand>
        <name>(S)-2,3,4,5-tetrahydrodipicolinate</name>
        <dbReference type="ChEBI" id="CHEBI:16845"/>
    </ligand>
</feature>
<dbReference type="SUPFAM" id="SSF51735">
    <property type="entry name" value="NAD(P)-binding Rossmann-fold domains"/>
    <property type="match status" value="1"/>
</dbReference>
<evidence type="ECO:0000256" key="9">
    <source>
        <dbReference type="ARBA" id="ARBA00037922"/>
    </source>
</evidence>
<dbReference type="InterPro" id="IPR000846">
    <property type="entry name" value="DapB_N"/>
</dbReference>
<dbReference type="SUPFAM" id="SSF55347">
    <property type="entry name" value="Glyceraldehyde-3-phosphate dehydrogenase-like, C-terminal domain"/>
    <property type="match status" value="1"/>
</dbReference>
<dbReference type="PANTHER" id="PTHR20836">
    <property type="entry name" value="DIHYDRODIPICOLINATE REDUCTASE"/>
    <property type="match status" value="1"/>
</dbReference>
<dbReference type="InterPro" id="IPR022663">
    <property type="entry name" value="DapB_C"/>
</dbReference>
<evidence type="ECO:0000256" key="4">
    <source>
        <dbReference type="ARBA" id="ARBA00022857"/>
    </source>
</evidence>
<comment type="subunit">
    <text evidence="13">Homotetramer.</text>
</comment>
<keyword evidence="2 13" id="KW-0963">Cytoplasm</keyword>
<keyword evidence="4 13" id="KW-0521">NADP</keyword>
<comment type="pathway">
    <text evidence="9 13">Amino-acid biosynthesis; L-lysine biosynthesis via DAP pathway; (S)-tetrahydrodipicolinate from L-aspartate: step 4/4.</text>
</comment>
<keyword evidence="17" id="KW-1185">Reference proteome</keyword>
<feature type="domain" description="Dihydrodipicolinate reductase N-terminal" evidence="14">
    <location>
        <begin position="5"/>
        <end position="109"/>
    </location>
</feature>
<evidence type="ECO:0000256" key="13">
    <source>
        <dbReference type="HAMAP-Rule" id="MF_00102"/>
    </source>
</evidence>
<comment type="catalytic activity">
    <reaction evidence="12 13">
        <text>(S)-2,3,4,5-tetrahydrodipicolinate + NAD(+) + H2O = (2S,4S)-4-hydroxy-2,3,4,5-tetrahydrodipicolinate + NADH + H(+)</text>
        <dbReference type="Rhea" id="RHEA:35323"/>
        <dbReference type="ChEBI" id="CHEBI:15377"/>
        <dbReference type="ChEBI" id="CHEBI:15378"/>
        <dbReference type="ChEBI" id="CHEBI:16845"/>
        <dbReference type="ChEBI" id="CHEBI:57540"/>
        <dbReference type="ChEBI" id="CHEBI:57945"/>
        <dbReference type="ChEBI" id="CHEBI:67139"/>
        <dbReference type="EC" id="1.17.1.8"/>
    </reaction>
</comment>
<evidence type="ECO:0000256" key="3">
    <source>
        <dbReference type="ARBA" id="ARBA00022605"/>
    </source>
</evidence>
<feature type="domain" description="Dihydrodipicolinate reductase C-terminal" evidence="15">
    <location>
        <begin position="113"/>
        <end position="248"/>
    </location>
</feature>
<comment type="similarity">
    <text evidence="1 13">Belongs to the DapB family.</text>
</comment>
<evidence type="ECO:0000256" key="10">
    <source>
        <dbReference type="ARBA" id="ARBA00038983"/>
    </source>
</evidence>
<feature type="binding site" evidence="13">
    <location>
        <begin position="79"/>
        <end position="81"/>
    </location>
    <ligand>
        <name>NAD(+)</name>
        <dbReference type="ChEBI" id="CHEBI:57540"/>
    </ligand>
</feature>
<feature type="active site" description="Proton donor/acceptor" evidence="13">
    <location>
        <position position="136"/>
    </location>
</feature>
<dbReference type="PANTHER" id="PTHR20836:SF0">
    <property type="entry name" value="4-HYDROXY-TETRAHYDRODIPICOLINATE REDUCTASE 1, CHLOROPLASTIC-RELATED"/>
    <property type="match status" value="1"/>
</dbReference>
<name>A0ABV6P8M9_9MICC</name>
<dbReference type="InterPro" id="IPR022664">
    <property type="entry name" value="DapB_N_CS"/>
</dbReference>
<feature type="active site" description="Proton donor" evidence="13">
    <location>
        <position position="140"/>
    </location>
</feature>
<dbReference type="Gene3D" id="3.30.360.10">
    <property type="entry name" value="Dihydrodipicolinate Reductase, domain 2"/>
    <property type="match status" value="1"/>
</dbReference>
<gene>
    <name evidence="13 16" type="primary">dapB</name>
    <name evidence="16" type="ORF">ACFFFR_03595</name>
</gene>
<dbReference type="Pfam" id="PF05173">
    <property type="entry name" value="DapB_C"/>
    <property type="match status" value="1"/>
</dbReference>
<proteinExistence type="inferred from homology"/>
<dbReference type="PROSITE" id="PS01298">
    <property type="entry name" value="DAPB"/>
    <property type="match status" value="1"/>
</dbReference>
<evidence type="ECO:0000256" key="11">
    <source>
        <dbReference type="ARBA" id="ARBA00049080"/>
    </source>
</evidence>
<protein>
    <recommendedName>
        <fullName evidence="10 13">4-hydroxy-tetrahydrodipicolinate reductase</fullName>
        <shortName evidence="13">HTPA reductase</shortName>
        <ecNumber evidence="10 13">1.17.1.8</ecNumber>
    </recommendedName>
</protein>
<feature type="binding site" evidence="13">
    <location>
        <position position="137"/>
    </location>
    <ligand>
        <name>(S)-2,3,4,5-tetrahydrodipicolinate</name>
        <dbReference type="ChEBI" id="CHEBI:16845"/>
    </ligand>
</feature>
<evidence type="ECO:0000256" key="12">
    <source>
        <dbReference type="ARBA" id="ARBA00049396"/>
    </source>
</evidence>
<evidence type="ECO:0000313" key="17">
    <source>
        <dbReference type="Proteomes" id="UP001589862"/>
    </source>
</evidence>
<dbReference type="NCBIfam" id="TIGR00036">
    <property type="entry name" value="dapB"/>
    <property type="match status" value="1"/>
</dbReference>
<evidence type="ECO:0000256" key="5">
    <source>
        <dbReference type="ARBA" id="ARBA00022915"/>
    </source>
</evidence>